<evidence type="ECO:0000256" key="3">
    <source>
        <dbReference type="ARBA" id="ARBA00012584"/>
    </source>
</evidence>
<comment type="subcellular location">
    <subcellularLocation>
        <location evidence="1">Cytoplasm</location>
    </subcellularLocation>
</comment>
<evidence type="ECO:0000256" key="4">
    <source>
        <dbReference type="ARBA" id="ARBA00022490"/>
    </source>
</evidence>
<dbReference type="EC" id="2.7.7.87" evidence="3"/>
<protein>
    <recommendedName>
        <fullName evidence="10">L-threonylcarbamoyladenylate synthase</fullName>
        <ecNumber evidence="3">2.7.7.87</ecNumber>
    </recommendedName>
    <alternativeName>
        <fullName evidence="10">L-threonylcarbamoyladenylate synthase</fullName>
    </alternativeName>
</protein>
<keyword evidence="7 13" id="KW-0548">Nucleotidyltransferase</keyword>
<sequence>MIDEIHECLTVLKQGGLILYPTDTVWGIGCDATNADAIDKIFALKKRAESKSMVCLVSDYKMLNQYVEEIPEVAYDILKYAAQPTTVIYDDPIRVAENLIADDNSLAIRVCGDPFCNKLIRKFKRPIVSTSANISGQPTPKSFDKIAPEILKGVDYVVNLQPAKKSAKPSTIIKLTLDGKVQIIRK</sequence>
<reference evidence="13 14" key="1">
    <citation type="submission" date="2023-08" db="EMBL/GenBank/DDBJ databases">
        <title>Mesonia sp. MT50, isolated from deep-sea sediment of the Mariana Trench.</title>
        <authorList>
            <person name="Fu H."/>
        </authorList>
    </citation>
    <scope>NUCLEOTIDE SEQUENCE [LARGE SCALE GENOMIC DNA]</scope>
    <source>
        <strain evidence="13 14">MT50</strain>
    </source>
</reference>
<proteinExistence type="inferred from homology"/>
<evidence type="ECO:0000256" key="11">
    <source>
        <dbReference type="ARBA" id="ARBA00048366"/>
    </source>
</evidence>
<keyword evidence="14" id="KW-1185">Reference proteome</keyword>
<dbReference type="InterPro" id="IPR017945">
    <property type="entry name" value="DHBP_synth_RibB-like_a/b_dom"/>
</dbReference>
<evidence type="ECO:0000313" key="13">
    <source>
        <dbReference type="EMBL" id="MDQ7916866.1"/>
    </source>
</evidence>
<organism evidence="13 14">
    <name type="scientific">Mesonia profundi</name>
    <dbReference type="NCBI Taxonomy" id="3070998"/>
    <lineage>
        <taxon>Bacteria</taxon>
        <taxon>Pseudomonadati</taxon>
        <taxon>Bacteroidota</taxon>
        <taxon>Flavobacteriia</taxon>
        <taxon>Flavobacteriales</taxon>
        <taxon>Flavobacteriaceae</taxon>
        <taxon>Mesonia</taxon>
    </lineage>
</organism>
<keyword evidence="9" id="KW-0067">ATP-binding</keyword>
<evidence type="ECO:0000256" key="2">
    <source>
        <dbReference type="ARBA" id="ARBA00007663"/>
    </source>
</evidence>
<dbReference type="Proteomes" id="UP001230915">
    <property type="component" value="Unassembled WGS sequence"/>
</dbReference>
<evidence type="ECO:0000256" key="1">
    <source>
        <dbReference type="ARBA" id="ARBA00004496"/>
    </source>
</evidence>
<dbReference type="Gene3D" id="3.90.870.10">
    <property type="entry name" value="DHBP synthase"/>
    <property type="match status" value="1"/>
</dbReference>
<evidence type="ECO:0000256" key="9">
    <source>
        <dbReference type="ARBA" id="ARBA00022840"/>
    </source>
</evidence>
<feature type="domain" description="YrdC-like" evidence="12">
    <location>
        <begin position="2"/>
        <end position="186"/>
    </location>
</feature>
<dbReference type="NCBIfam" id="TIGR00057">
    <property type="entry name" value="L-threonylcarbamoyladenylate synthase"/>
    <property type="match status" value="1"/>
</dbReference>
<dbReference type="GO" id="GO:0061710">
    <property type="term" value="F:L-threonylcarbamoyladenylate synthase"/>
    <property type="evidence" value="ECO:0007669"/>
    <property type="project" value="UniProtKB-EC"/>
</dbReference>
<dbReference type="PANTHER" id="PTHR17490">
    <property type="entry name" value="SUA5"/>
    <property type="match status" value="1"/>
</dbReference>
<dbReference type="InterPro" id="IPR006070">
    <property type="entry name" value="Sua5-like_dom"/>
</dbReference>
<keyword evidence="8" id="KW-0547">Nucleotide-binding</keyword>
<evidence type="ECO:0000256" key="10">
    <source>
        <dbReference type="ARBA" id="ARBA00029774"/>
    </source>
</evidence>
<name>A0ABU1A0S4_9FLAO</name>
<evidence type="ECO:0000313" key="14">
    <source>
        <dbReference type="Proteomes" id="UP001230915"/>
    </source>
</evidence>
<keyword evidence="4" id="KW-0963">Cytoplasm</keyword>
<gene>
    <name evidence="13" type="ORF">RBU60_04710</name>
</gene>
<dbReference type="Pfam" id="PF01300">
    <property type="entry name" value="Sua5_yciO_yrdC"/>
    <property type="match status" value="1"/>
</dbReference>
<evidence type="ECO:0000256" key="6">
    <source>
        <dbReference type="ARBA" id="ARBA00022694"/>
    </source>
</evidence>
<comment type="catalytic activity">
    <reaction evidence="11">
        <text>L-threonine + hydrogencarbonate + ATP = L-threonylcarbamoyladenylate + diphosphate + H2O</text>
        <dbReference type="Rhea" id="RHEA:36407"/>
        <dbReference type="ChEBI" id="CHEBI:15377"/>
        <dbReference type="ChEBI" id="CHEBI:17544"/>
        <dbReference type="ChEBI" id="CHEBI:30616"/>
        <dbReference type="ChEBI" id="CHEBI:33019"/>
        <dbReference type="ChEBI" id="CHEBI:57926"/>
        <dbReference type="ChEBI" id="CHEBI:73682"/>
        <dbReference type="EC" id="2.7.7.87"/>
    </reaction>
</comment>
<dbReference type="PANTHER" id="PTHR17490:SF16">
    <property type="entry name" value="THREONYLCARBAMOYL-AMP SYNTHASE"/>
    <property type="match status" value="1"/>
</dbReference>
<dbReference type="SUPFAM" id="SSF55821">
    <property type="entry name" value="YrdC/RibB"/>
    <property type="match status" value="1"/>
</dbReference>
<dbReference type="EMBL" id="JAVHUL010000008">
    <property type="protein sequence ID" value="MDQ7916866.1"/>
    <property type="molecule type" value="Genomic_DNA"/>
</dbReference>
<comment type="caution">
    <text evidence="13">The sequence shown here is derived from an EMBL/GenBank/DDBJ whole genome shotgun (WGS) entry which is preliminary data.</text>
</comment>
<dbReference type="PROSITE" id="PS51163">
    <property type="entry name" value="YRDC"/>
    <property type="match status" value="1"/>
</dbReference>
<evidence type="ECO:0000256" key="8">
    <source>
        <dbReference type="ARBA" id="ARBA00022741"/>
    </source>
</evidence>
<evidence type="ECO:0000256" key="5">
    <source>
        <dbReference type="ARBA" id="ARBA00022679"/>
    </source>
</evidence>
<keyword evidence="5 13" id="KW-0808">Transferase</keyword>
<dbReference type="InterPro" id="IPR050156">
    <property type="entry name" value="TC-AMP_synthase_SUA5"/>
</dbReference>
<evidence type="ECO:0000259" key="12">
    <source>
        <dbReference type="PROSITE" id="PS51163"/>
    </source>
</evidence>
<accession>A0ABU1A0S4</accession>
<comment type="similarity">
    <text evidence="2">Belongs to the SUA5 family.</text>
</comment>
<dbReference type="RefSeq" id="WP_308863528.1">
    <property type="nucleotide sequence ID" value="NZ_JAVHUL010000008.1"/>
</dbReference>
<keyword evidence="6" id="KW-0819">tRNA processing</keyword>
<evidence type="ECO:0000256" key="7">
    <source>
        <dbReference type="ARBA" id="ARBA00022695"/>
    </source>
</evidence>